<name>A0A1N7RJC5_9BURK</name>
<dbReference type="STRING" id="1247936.BN2475_40056"/>
<sequence>MCGTTRGSPRPRLLPGNKARQQSDSLPVVHASSESFAGVSLTAHERPAERSPAGNFRPPQAAQTRRLRTVQRHASAKIAGFP</sequence>
<gene>
    <name evidence="2" type="ORF">BN2475_40056</name>
</gene>
<evidence type="ECO:0000313" key="3">
    <source>
        <dbReference type="Proteomes" id="UP000187012"/>
    </source>
</evidence>
<protein>
    <submittedName>
        <fullName evidence="2">Uncharacterized protein</fullName>
    </submittedName>
</protein>
<evidence type="ECO:0000313" key="2">
    <source>
        <dbReference type="EMBL" id="SIT35213.1"/>
    </source>
</evidence>
<reference evidence="2 3" key="1">
    <citation type="submission" date="2016-12" db="EMBL/GenBank/DDBJ databases">
        <authorList>
            <person name="Song W.-J."/>
            <person name="Kurnit D.M."/>
        </authorList>
    </citation>
    <scope>NUCLEOTIDE SEQUENCE [LARGE SCALE GENOMIC DNA]</scope>
    <source>
        <strain evidence="2 3">STM7296</strain>
    </source>
</reference>
<evidence type="ECO:0000256" key="1">
    <source>
        <dbReference type="SAM" id="MobiDB-lite"/>
    </source>
</evidence>
<feature type="region of interest" description="Disordered" evidence="1">
    <location>
        <begin position="1"/>
        <end position="66"/>
    </location>
</feature>
<keyword evidence="3" id="KW-1185">Reference proteome</keyword>
<organism evidence="2 3">
    <name type="scientific">Paraburkholderia ribeironis</name>
    <dbReference type="NCBI Taxonomy" id="1247936"/>
    <lineage>
        <taxon>Bacteria</taxon>
        <taxon>Pseudomonadati</taxon>
        <taxon>Pseudomonadota</taxon>
        <taxon>Betaproteobacteria</taxon>
        <taxon>Burkholderiales</taxon>
        <taxon>Burkholderiaceae</taxon>
        <taxon>Paraburkholderia</taxon>
    </lineage>
</organism>
<dbReference type="Proteomes" id="UP000187012">
    <property type="component" value="Unassembled WGS sequence"/>
</dbReference>
<dbReference type="AlphaFoldDB" id="A0A1N7RJC5"/>
<accession>A0A1N7RJC5</accession>
<proteinExistence type="predicted"/>
<dbReference type="EMBL" id="CYGX02000004">
    <property type="protein sequence ID" value="SIT35213.1"/>
    <property type="molecule type" value="Genomic_DNA"/>
</dbReference>